<dbReference type="CDD" id="cd00351">
    <property type="entry name" value="TS_Pyrimidine_HMase"/>
    <property type="match status" value="1"/>
</dbReference>
<dbReference type="GO" id="GO:0004799">
    <property type="term" value="F:thymidylate synthase activity"/>
    <property type="evidence" value="ECO:0007669"/>
    <property type="project" value="UniProtKB-UniRule"/>
</dbReference>
<evidence type="ECO:0000256" key="2">
    <source>
        <dbReference type="ARBA" id="ARBA00022603"/>
    </source>
</evidence>
<feature type="binding site" evidence="5">
    <location>
        <position position="276"/>
    </location>
    <ligand>
        <name>(6R)-5,10-methylene-5,6,7,8-tetrahydrofolate</name>
        <dbReference type="ChEBI" id="CHEBI:15636"/>
    </ligand>
</feature>
<sequence length="277" mass="32467">MSRADELFVRDCRRILDEGYEQNSGETRARWADDGSPAYTKKICSVVNRYNLQEEFPIQTIRPINYKAAIDEILWIWQKKSNVVSELNSKIWNQWEKEDGTIGKAYGYQLGRVHKYPEGEFDQVDRVLYLLKNNPDSRRILTSMYNFDDLNEMALYPCAYGMMFNVFGNKLNGILQQRSQDMLVANGWNVVQYAALIHMFAQVSGLEAGELVHVISDAHIYDRHFEIVEEVIEREQYPAPKLWINPEVKDFYDFTVDDFVLEDYKHGERVRKIPVAE</sequence>
<dbReference type="PANTHER" id="PTHR11548:SF1">
    <property type="entry name" value="THYMIDYLATE SYNTHASE 1"/>
    <property type="match status" value="1"/>
</dbReference>
<comment type="subcellular location">
    <subcellularLocation>
        <location evidence="5">Cytoplasm</location>
    </subcellularLocation>
</comment>
<dbReference type="PROSITE" id="PS00091">
    <property type="entry name" value="THYMIDYLATE_SYNTHASE"/>
    <property type="match status" value="1"/>
</dbReference>
<dbReference type="RefSeq" id="WP_106011705.1">
    <property type="nucleotide sequence ID" value="NZ_CP027226.1"/>
</dbReference>
<comment type="caution">
    <text evidence="5">Lacks conserved residue(s) required for the propagation of feature annotation.</text>
</comment>
<dbReference type="AlphaFoldDB" id="A0A2S0KL23"/>
<keyword evidence="4 5" id="KW-0545">Nucleotide biosynthesis</keyword>
<dbReference type="SUPFAM" id="SSF55831">
    <property type="entry name" value="Thymidylate synthase/dCMP hydroxymethylase"/>
    <property type="match status" value="1"/>
</dbReference>
<keyword evidence="2 5" id="KW-0489">Methyltransferase</keyword>
<evidence type="ECO:0000256" key="1">
    <source>
        <dbReference type="ARBA" id="ARBA00011947"/>
    </source>
</evidence>
<dbReference type="InterPro" id="IPR036926">
    <property type="entry name" value="Thymidate_synth/dCMP_Mease_sf"/>
</dbReference>
<evidence type="ECO:0000256" key="5">
    <source>
        <dbReference type="HAMAP-Rule" id="MF_00008"/>
    </source>
</evidence>
<comment type="similarity">
    <text evidence="5">Belongs to the thymidylate synthase family. Bacterial-type ThyA subfamily.</text>
</comment>
<dbReference type="GO" id="GO:0006235">
    <property type="term" value="P:dTTP biosynthetic process"/>
    <property type="evidence" value="ECO:0007669"/>
    <property type="project" value="UniProtKB-UniRule"/>
</dbReference>
<dbReference type="Gene3D" id="3.30.572.10">
    <property type="entry name" value="Thymidylate synthase/dCMP hydroxymethylase domain"/>
    <property type="match status" value="1"/>
</dbReference>
<gene>
    <name evidence="5 8" type="primary">thyA</name>
    <name evidence="8" type="ORF">C5Q98_00055</name>
</gene>
<dbReference type="EC" id="2.1.1.45" evidence="1 5"/>
<evidence type="ECO:0000256" key="6">
    <source>
        <dbReference type="PROSITE-ProRule" id="PRU10016"/>
    </source>
</evidence>
<feature type="active site" description="Nucleophile" evidence="5">
    <location>
        <position position="158"/>
    </location>
</feature>
<evidence type="ECO:0000313" key="8">
    <source>
        <dbReference type="EMBL" id="AVM41717.1"/>
    </source>
</evidence>
<feature type="binding site" description="in other chain" evidence="5">
    <location>
        <begin position="178"/>
        <end position="181"/>
    </location>
    <ligand>
        <name>dUMP</name>
        <dbReference type="ChEBI" id="CHEBI:246422"/>
        <note>ligand shared between dimeric partners</note>
    </ligand>
</feature>
<comment type="pathway">
    <text evidence="5">Pyrimidine metabolism; dTTP biosynthesis.</text>
</comment>
<dbReference type="KEGG" id="fsa:C5Q98_00055"/>
<organism evidence="8 9">
    <name type="scientific">Fastidiosipila sanguinis</name>
    <dbReference type="NCBI Taxonomy" id="236753"/>
    <lineage>
        <taxon>Bacteria</taxon>
        <taxon>Bacillati</taxon>
        <taxon>Bacillota</taxon>
        <taxon>Clostridia</taxon>
        <taxon>Eubacteriales</taxon>
        <taxon>Oscillospiraceae</taxon>
        <taxon>Fastidiosipila</taxon>
    </lineage>
</organism>
<dbReference type="Pfam" id="PF00303">
    <property type="entry name" value="Thymidylat_synt"/>
    <property type="match status" value="1"/>
</dbReference>
<feature type="binding site" description="in other chain" evidence="5">
    <location>
        <position position="189"/>
    </location>
    <ligand>
        <name>dUMP</name>
        <dbReference type="ChEBI" id="CHEBI:246422"/>
        <note>ligand shared between dimeric partners</note>
    </ligand>
</feature>
<dbReference type="Proteomes" id="UP000237947">
    <property type="component" value="Chromosome"/>
</dbReference>
<keyword evidence="3 5" id="KW-0808">Transferase</keyword>
<feature type="binding site" evidence="5">
    <location>
        <position position="181"/>
    </location>
    <ligand>
        <name>(6R)-5,10-methylene-5,6,7,8-tetrahydrofolate</name>
        <dbReference type="ChEBI" id="CHEBI:15636"/>
    </ligand>
</feature>
<dbReference type="OrthoDB" id="9774633at2"/>
<comment type="catalytic activity">
    <reaction evidence="5">
        <text>dUMP + (6R)-5,10-methylene-5,6,7,8-tetrahydrofolate = 7,8-dihydrofolate + dTMP</text>
        <dbReference type="Rhea" id="RHEA:12104"/>
        <dbReference type="ChEBI" id="CHEBI:15636"/>
        <dbReference type="ChEBI" id="CHEBI:57451"/>
        <dbReference type="ChEBI" id="CHEBI:63528"/>
        <dbReference type="ChEBI" id="CHEBI:246422"/>
        <dbReference type="EC" id="2.1.1.45"/>
    </reaction>
</comment>
<evidence type="ECO:0000256" key="3">
    <source>
        <dbReference type="ARBA" id="ARBA00022679"/>
    </source>
</evidence>
<name>A0A2S0KL23_9FIRM</name>
<dbReference type="PRINTS" id="PR00108">
    <property type="entry name" value="THYMDSNTHASE"/>
</dbReference>
<proteinExistence type="inferred from homology"/>
<feature type="active site" evidence="6">
    <location>
        <position position="158"/>
    </location>
</feature>
<feature type="binding site" description="in other chain" evidence="5">
    <location>
        <begin position="219"/>
        <end position="221"/>
    </location>
    <ligand>
        <name>dUMP</name>
        <dbReference type="ChEBI" id="CHEBI:246422"/>
        <note>ligand shared between dimeric partners</note>
    </ligand>
</feature>
<dbReference type="InterPro" id="IPR000398">
    <property type="entry name" value="Thymidylate_synthase"/>
</dbReference>
<dbReference type="NCBIfam" id="TIGR03284">
    <property type="entry name" value="thym_sym"/>
    <property type="match status" value="1"/>
</dbReference>
<feature type="domain" description="Thymidylate synthase/dCMP hydroxymethylase" evidence="7">
    <location>
        <begin position="8"/>
        <end position="271"/>
    </location>
</feature>
<comment type="function">
    <text evidence="5">Catalyzes the reductive methylation of 2'-deoxyuridine-5'-monophosphate (dUMP) to 2'-deoxythymidine-5'-monophosphate (dTMP) while utilizing 5,10-methylenetetrahydrofolate (mTHF) as the methyl donor and reductant in the reaction, yielding dihydrofolate (DHF) as a by-product. This enzymatic reaction provides an intracellular de novo source of dTMP, an essential precursor for DNA biosynthesis.</text>
</comment>
<protein>
    <recommendedName>
        <fullName evidence="1 5">Thymidylate synthase</fullName>
        <shortName evidence="5">TS</shortName>
        <shortName evidence="5">TSase</shortName>
        <ecNumber evidence="1 5">2.1.1.45</ecNumber>
    </recommendedName>
</protein>
<comment type="subunit">
    <text evidence="5">Homodimer.</text>
</comment>
<feature type="binding site" evidence="5">
    <location>
        <begin position="138"/>
        <end position="139"/>
    </location>
    <ligand>
        <name>dUMP</name>
        <dbReference type="ChEBI" id="CHEBI:246422"/>
        <note>ligand shared between dimeric partners</note>
    </ligand>
</feature>
<dbReference type="InterPro" id="IPR020940">
    <property type="entry name" value="Thymidylate_synthase_AS"/>
</dbReference>
<keyword evidence="5" id="KW-0963">Cytoplasm</keyword>
<dbReference type="EMBL" id="CP027226">
    <property type="protein sequence ID" value="AVM41717.1"/>
    <property type="molecule type" value="Genomic_DNA"/>
</dbReference>
<evidence type="ECO:0000313" key="9">
    <source>
        <dbReference type="Proteomes" id="UP000237947"/>
    </source>
</evidence>
<evidence type="ECO:0000256" key="4">
    <source>
        <dbReference type="ARBA" id="ARBA00022727"/>
    </source>
</evidence>
<reference evidence="9" key="1">
    <citation type="submission" date="2018-02" db="EMBL/GenBank/DDBJ databases">
        <authorList>
            <person name="Holder M.E."/>
            <person name="Ajami N.J."/>
            <person name="Petrosino J.F."/>
        </authorList>
    </citation>
    <scope>NUCLEOTIDE SEQUENCE [LARGE SCALE GENOMIC DNA]</scope>
    <source>
        <strain evidence="9">CCUG 47711</strain>
    </source>
</reference>
<keyword evidence="9" id="KW-1185">Reference proteome</keyword>
<evidence type="ECO:0000259" key="7">
    <source>
        <dbReference type="Pfam" id="PF00303"/>
    </source>
</evidence>
<dbReference type="PANTHER" id="PTHR11548">
    <property type="entry name" value="THYMIDYLATE SYNTHASE 1"/>
    <property type="match status" value="1"/>
</dbReference>
<dbReference type="GO" id="GO:0006231">
    <property type="term" value="P:dTMP biosynthetic process"/>
    <property type="evidence" value="ECO:0007669"/>
    <property type="project" value="UniProtKB-UniRule"/>
</dbReference>
<dbReference type="InterPro" id="IPR023451">
    <property type="entry name" value="Thymidate_synth/dCMP_Mease_dom"/>
</dbReference>
<dbReference type="GO" id="GO:0005829">
    <property type="term" value="C:cytosol"/>
    <property type="evidence" value="ECO:0007669"/>
    <property type="project" value="TreeGrafter"/>
</dbReference>
<feature type="binding site" evidence="5">
    <location>
        <position position="65"/>
    </location>
    <ligand>
        <name>(6R)-5,10-methylene-5,6,7,8-tetrahydrofolate</name>
        <dbReference type="ChEBI" id="CHEBI:15636"/>
    </ligand>
</feature>
<dbReference type="InterPro" id="IPR045097">
    <property type="entry name" value="Thymidate_synth/dCMP_Mease"/>
</dbReference>
<dbReference type="HAMAP" id="MF_00008">
    <property type="entry name" value="Thymidy_synth_bact"/>
    <property type="match status" value="1"/>
</dbReference>
<dbReference type="UniPathway" id="UPA00575"/>
<accession>A0A2S0KL23</accession>
<dbReference type="GO" id="GO:0032259">
    <property type="term" value="P:methylation"/>
    <property type="evidence" value="ECO:0007669"/>
    <property type="project" value="UniProtKB-KW"/>
</dbReference>